<comment type="similarity">
    <text evidence="2 6">Belongs to the SHMT family.</text>
</comment>
<comment type="subcellular location">
    <subcellularLocation>
        <location evidence="6">Cytoplasm</location>
    </subcellularLocation>
</comment>
<evidence type="ECO:0000256" key="2">
    <source>
        <dbReference type="ARBA" id="ARBA00006376"/>
    </source>
</evidence>
<dbReference type="RefSeq" id="WP_245120244.1">
    <property type="nucleotide sequence ID" value="NZ_CP095061.1"/>
</dbReference>
<dbReference type="Gene3D" id="3.90.1150.10">
    <property type="entry name" value="Aspartate Aminotransferase, domain 1"/>
    <property type="match status" value="1"/>
</dbReference>
<dbReference type="InterPro" id="IPR049943">
    <property type="entry name" value="Ser_HO-MeTrfase-like"/>
</dbReference>
<dbReference type="EC" id="2.1.2.1" evidence="6"/>
<comment type="function">
    <text evidence="6">Catalyzes the reversible interconversion of serine and glycine with tetrahydrofolate (THF) serving as the one-carbon carrier. This reaction serves as the major source of one-carbon groups required for the biosynthesis of purines, thymidylate, methionine, and other important biomolecules. Also exhibits THF-independent aldolase activity toward beta-hydroxyamino acids, producing glycine and aldehydes, via a retro-aldol mechanism.</text>
</comment>
<feature type="binding site" evidence="6">
    <location>
        <begin position="368"/>
        <end position="370"/>
    </location>
    <ligand>
        <name>(6S)-5,6,7,8-tetrahydrofolate</name>
        <dbReference type="ChEBI" id="CHEBI:57453"/>
    </ligand>
</feature>
<keyword evidence="3 6" id="KW-0554">One-carbon metabolism</keyword>
<dbReference type="InterPro" id="IPR039429">
    <property type="entry name" value="SHMT-like_dom"/>
</dbReference>
<comment type="pathway">
    <text evidence="6">One-carbon metabolism; tetrahydrofolate interconversion.</text>
</comment>
<comment type="cofactor">
    <cofactor evidence="1 6">
        <name>pyridoxal 5'-phosphate</name>
        <dbReference type="ChEBI" id="CHEBI:597326"/>
    </cofactor>
</comment>
<dbReference type="Pfam" id="PF00464">
    <property type="entry name" value="SHMT"/>
    <property type="match status" value="1"/>
</dbReference>
<evidence type="ECO:0000256" key="5">
    <source>
        <dbReference type="ARBA" id="ARBA00022898"/>
    </source>
</evidence>
<proteinExistence type="inferred from homology"/>
<comment type="catalytic activity">
    <reaction evidence="6">
        <text>(6R)-5,10-methylene-5,6,7,8-tetrahydrofolate + glycine + H2O = (6S)-5,6,7,8-tetrahydrofolate + L-serine</text>
        <dbReference type="Rhea" id="RHEA:15481"/>
        <dbReference type="ChEBI" id="CHEBI:15377"/>
        <dbReference type="ChEBI" id="CHEBI:15636"/>
        <dbReference type="ChEBI" id="CHEBI:33384"/>
        <dbReference type="ChEBI" id="CHEBI:57305"/>
        <dbReference type="ChEBI" id="CHEBI:57453"/>
        <dbReference type="EC" id="2.1.2.1"/>
    </reaction>
</comment>
<keyword evidence="4 6" id="KW-0808">Transferase</keyword>
<dbReference type="Proteomes" id="UP000830401">
    <property type="component" value="Chromosome"/>
</dbReference>
<dbReference type="SUPFAM" id="SSF53383">
    <property type="entry name" value="PLP-dependent transferases"/>
    <property type="match status" value="1"/>
</dbReference>
<keyword evidence="5 6" id="KW-0663">Pyridoxal phosphate</keyword>
<evidence type="ECO:0000256" key="1">
    <source>
        <dbReference type="ARBA" id="ARBA00001933"/>
    </source>
</evidence>
<keyword evidence="6" id="KW-0963">Cytoplasm</keyword>
<evidence type="ECO:0000256" key="6">
    <source>
        <dbReference type="HAMAP-Rule" id="MF_00051"/>
    </source>
</evidence>
<comment type="subunit">
    <text evidence="6">Homodimer.</text>
</comment>
<dbReference type="InterPro" id="IPR015422">
    <property type="entry name" value="PyrdxlP-dep_Trfase_small"/>
</dbReference>
<evidence type="ECO:0000259" key="7">
    <source>
        <dbReference type="Pfam" id="PF00464"/>
    </source>
</evidence>
<dbReference type="InterPro" id="IPR019798">
    <property type="entry name" value="Ser_HO-MeTrfase_PLP_BS"/>
</dbReference>
<evidence type="ECO:0000256" key="3">
    <source>
        <dbReference type="ARBA" id="ARBA00022563"/>
    </source>
</evidence>
<organism evidence="8 9">
    <name type="scientific">Hymenobacter volaticus</name>
    <dbReference type="NCBI Taxonomy" id="2932254"/>
    <lineage>
        <taxon>Bacteria</taxon>
        <taxon>Pseudomonadati</taxon>
        <taxon>Bacteroidota</taxon>
        <taxon>Cytophagia</taxon>
        <taxon>Cytophagales</taxon>
        <taxon>Hymenobacteraceae</taxon>
        <taxon>Hymenobacter</taxon>
    </lineage>
</organism>
<sequence>METQAPTLTQDTAIFNLIQREKERQTHGIELIASENYVSEQVMRAQGSILTNKYAEGLPGKRYYGGCEIVDQIEQLAIDRAKELFGVEWVNVQPHSGAQANAAVMLAVLNPGDKILGFDLSHGGHLTHGSPVNFSGKLYKPTFYGVEPETGLIDWEKVKETARREQPKLIICGASAYSRDWNYQALREAADEVGALLLADISHPSGLIAKGLLNNPFDYCHIVTTTTHKTLRGPRGGLIMLGKDFENPFGLKTPKGELRMMSALLDSGVFPGTQGGPLEHVIGAKAVAFGEALSDSYTEYTQQVIRNAQALAKGFTDRGYQIISGGTDNHLMLIDLRSKGLSGKLAENTLIKADITINKNMVPFDDKSPFVTSGMRIGSAAVTTRGLRETDMARIVDLIDDVLMHNDDDAYLLRVRGQVNEWMQQFPLFA</sequence>
<feature type="site" description="Plays an important role in substrate specificity" evidence="6">
    <location>
        <position position="228"/>
    </location>
</feature>
<keyword evidence="9" id="KW-1185">Reference proteome</keyword>
<protein>
    <recommendedName>
        <fullName evidence="6">Serine hydroxymethyltransferase</fullName>
        <shortName evidence="6">SHMT</shortName>
        <shortName evidence="6">Serine methylase</shortName>
        <ecNumber evidence="6">2.1.2.1</ecNumber>
    </recommendedName>
</protein>
<dbReference type="PROSITE" id="PS00096">
    <property type="entry name" value="SHMT"/>
    <property type="match status" value="1"/>
</dbReference>
<feature type="binding site" evidence="6">
    <location>
        <position position="120"/>
    </location>
    <ligand>
        <name>(6S)-5,6,7,8-tetrahydrofolate</name>
        <dbReference type="ChEBI" id="CHEBI:57453"/>
    </ligand>
</feature>
<dbReference type="InterPro" id="IPR015421">
    <property type="entry name" value="PyrdxlP-dep_Trfase_major"/>
</dbReference>
<dbReference type="PIRSF" id="PIRSF000412">
    <property type="entry name" value="SHMT"/>
    <property type="match status" value="1"/>
</dbReference>
<comment type="pathway">
    <text evidence="6">Amino-acid biosynthesis; glycine biosynthesis; glycine from L-serine: step 1/1.</text>
</comment>
<feature type="binding site" evidence="6">
    <location>
        <begin position="124"/>
        <end position="126"/>
    </location>
    <ligand>
        <name>(6S)-5,6,7,8-tetrahydrofolate</name>
        <dbReference type="ChEBI" id="CHEBI:57453"/>
    </ligand>
</feature>
<evidence type="ECO:0000313" key="9">
    <source>
        <dbReference type="Proteomes" id="UP000830401"/>
    </source>
</evidence>
<evidence type="ECO:0000256" key="4">
    <source>
        <dbReference type="ARBA" id="ARBA00022679"/>
    </source>
</evidence>
<dbReference type="InterPro" id="IPR015424">
    <property type="entry name" value="PyrdxlP-dep_Trfase"/>
</dbReference>
<feature type="modified residue" description="N6-(pyridoxal phosphate)lysine" evidence="6">
    <location>
        <position position="229"/>
    </location>
</feature>
<evidence type="ECO:0000313" key="8">
    <source>
        <dbReference type="EMBL" id="UOQ66266.1"/>
    </source>
</evidence>
<dbReference type="CDD" id="cd00378">
    <property type="entry name" value="SHMT"/>
    <property type="match status" value="1"/>
</dbReference>
<dbReference type="HAMAP" id="MF_00051">
    <property type="entry name" value="SHMT"/>
    <property type="match status" value="1"/>
</dbReference>
<name>A0ABY4G664_9BACT</name>
<dbReference type="PANTHER" id="PTHR11680">
    <property type="entry name" value="SERINE HYDROXYMETHYLTRANSFERASE"/>
    <property type="match status" value="1"/>
</dbReference>
<dbReference type="EMBL" id="CP095061">
    <property type="protein sequence ID" value="UOQ66266.1"/>
    <property type="molecule type" value="Genomic_DNA"/>
</dbReference>
<feature type="domain" description="Serine hydroxymethyltransferase-like" evidence="7">
    <location>
        <begin position="10"/>
        <end position="399"/>
    </location>
</feature>
<accession>A0ABY4G664</accession>
<dbReference type="PANTHER" id="PTHR11680:SF35">
    <property type="entry name" value="SERINE HYDROXYMETHYLTRANSFERASE 1"/>
    <property type="match status" value="1"/>
</dbReference>
<comment type="caution">
    <text evidence="6">Lacks conserved residue(s) required for the propagation of feature annotation.</text>
</comment>
<dbReference type="Gene3D" id="3.40.640.10">
    <property type="entry name" value="Type I PLP-dependent aspartate aminotransferase-like (Major domain)"/>
    <property type="match status" value="1"/>
</dbReference>
<gene>
    <name evidence="6" type="primary">glyA</name>
    <name evidence="8" type="ORF">MUN86_22695</name>
</gene>
<keyword evidence="6" id="KW-0028">Amino-acid biosynthesis</keyword>
<reference evidence="8" key="1">
    <citation type="submission" date="2022-04" db="EMBL/GenBank/DDBJ databases">
        <title>Hymenobacter sp. isolated from the air.</title>
        <authorList>
            <person name="Won M."/>
            <person name="Lee C.-M."/>
            <person name="Woen H.-Y."/>
            <person name="Kwon S.-W."/>
        </authorList>
    </citation>
    <scope>NUCLEOTIDE SEQUENCE</scope>
    <source>
        <strain evidence="8">5420S-77</strain>
    </source>
</reference>
<dbReference type="NCBIfam" id="NF000586">
    <property type="entry name" value="PRK00011.1"/>
    <property type="match status" value="1"/>
</dbReference>
<dbReference type="InterPro" id="IPR001085">
    <property type="entry name" value="Ser_HO-MeTrfase"/>
</dbReference>